<comment type="caution">
    <text evidence="1">The sequence shown here is derived from an EMBL/GenBank/DDBJ whole genome shotgun (WGS) entry which is preliminary data.</text>
</comment>
<reference evidence="1 2" key="1">
    <citation type="submission" date="2021-06" db="EMBL/GenBank/DDBJ databases">
        <authorList>
            <person name="Palmer J.M."/>
        </authorList>
    </citation>
    <scope>NUCLEOTIDE SEQUENCE [LARGE SCALE GENOMIC DNA]</scope>
    <source>
        <strain evidence="1 2">AS_MEX2019</strain>
        <tissue evidence="1">Muscle</tissue>
    </source>
</reference>
<proteinExistence type="predicted"/>
<accession>A0ABV0XJ36</accession>
<evidence type="ECO:0000313" key="1">
    <source>
        <dbReference type="EMBL" id="MEQ2281447.1"/>
    </source>
</evidence>
<name>A0ABV0XJ36_9TELE</name>
<keyword evidence="2" id="KW-1185">Reference proteome</keyword>
<dbReference type="EMBL" id="JAHRIP010003625">
    <property type="protein sequence ID" value="MEQ2281447.1"/>
    <property type="molecule type" value="Genomic_DNA"/>
</dbReference>
<dbReference type="Proteomes" id="UP001469553">
    <property type="component" value="Unassembled WGS sequence"/>
</dbReference>
<evidence type="ECO:0000313" key="2">
    <source>
        <dbReference type="Proteomes" id="UP001469553"/>
    </source>
</evidence>
<protein>
    <recommendedName>
        <fullName evidence="3">Secreted protein</fullName>
    </recommendedName>
</protein>
<gene>
    <name evidence="1" type="ORF">AMECASPLE_030421</name>
</gene>
<sequence>MAKPCTLFFGMSPGLTSFFTVIDWSSTWITAAKAASVFICLLPMHSTPSLLRQIAAQLSRHSHDLLHKSPSLLSTKTWWDVWIGALNTSHEL</sequence>
<organism evidence="1 2">
    <name type="scientific">Ameca splendens</name>
    <dbReference type="NCBI Taxonomy" id="208324"/>
    <lineage>
        <taxon>Eukaryota</taxon>
        <taxon>Metazoa</taxon>
        <taxon>Chordata</taxon>
        <taxon>Craniata</taxon>
        <taxon>Vertebrata</taxon>
        <taxon>Euteleostomi</taxon>
        <taxon>Actinopterygii</taxon>
        <taxon>Neopterygii</taxon>
        <taxon>Teleostei</taxon>
        <taxon>Neoteleostei</taxon>
        <taxon>Acanthomorphata</taxon>
        <taxon>Ovalentaria</taxon>
        <taxon>Atherinomorphae</taxon>
        <taxon>Cyprinodontiformes</taxon>
        <taxon>Goodeidae</taxon>
        <taxon>Ameca</taxon>
    </lineage>
</organism>
<evidence type="ECO:0008006" key="3">
    <source>
        <dbReference type="Google" id="ProtNLM"/>
    </source>
</evidence>